<comment type="subcellular location">
    <subcellularLocation>
        <location evidence="1">Cell membrane</location>
        <topology evidence="1">Single-pass membrane protein</topology>
    </subcellularLocation>
    <subcellularLocation>
        <location evidence="7">Cell membrane</location>
        <topology evidence="7">Single-pass type II membrane protein</topology>
    </subcellularLocation>
</comment>
<name>A0AAE9RZI8_9GAMM</name>
<keyword evidence="4 7" id="KW-0812">Transmembrane</keyword>
<evidence type="ECO:0000256" key="8">
    <source>
        <dbReference type="SAM" id="Phobius"/>
    </source>
</evidence>
<dbReference type="Gene3D" id="3.30.420.270">
    <property type="match status" value="1"/>
</dbReference>
<feature type="transmembrane region" description="Helical" evidence="8">
    <location>
        <begin position="20"/>
        <end position="39"/>
    </location>
</feature>
<keyword evidence="7" id="KW-0653">Protein transport</keyword>
<keyword evidence="6 8" id="KW-0472">Membrane</keyword>
<dbReference type="RefSeq" id="WP_116760161.1">
    <property type="nucleotide sequence ID" value="NZ_CP098732.1"/>
</dbReference>
<keyword evidence="7" id="KW-0813">Transport</keyword>
<dbReference type="Proteomes" id="UP001056716">
    <property type="component" value="Chromosome"/>
</dbReference>
<accession>A0AAE9RZI8</accession>
<evidence type="ECO:0000256" key="2">
    <source>
        <dbReference type="ARBA" id="ARBA00005811"/>
    </source>
</evidence>
<evidence type="ECO:0000256" key="4">
    <source>
        <dbReference type="ARBA" id="ARBA00022692"/>
    </source>
</evidence>
<dbReference type="InterPro" id="IPR003400">
    <property type="entry name" value="ExbD"/>
</dbReference>
<dbReference type="EMBL" id="CP098732">
    <property type="protein sequence ID" value="USE82641.1"/>
    <property type="molecule type" value="Genomic_DNA"/>
</dbReference>
<keyword evidence="5 8" id="KW-1133">Transmembrane helix</keyword>
<dbReference type="GO" id="GO:0015031">
    <property type="term" value="P:protein transport"/>
    <property type="evidence" value="ECO:0007669"/>
    <property type="project" value="UniProtKB-KW"/>
</dbReference>
<proteinExistence type="inferred from homology"/>
<dbReference type="GO" id="GO:0005886">
    <property type="term" value="C:plasma membrane"/>
    <property type="evidence" value="ECO:0007669"/>
    <property type="project" value="UniProtKB-SubCell"/>
</dbReference>
<gene>
    <name evidence="9" type="ORF">M5E07_12715</name>
</gene>
<dbReference type="PANTHER" id="PTHR30558:SF7">
    <property type="entry name" value="TOL-PAL SYSTEM PROTEIN TOLR"/>
    <property type="match status" value="1"/>
</dbReference>
<evidence type="ECO:0000256" key="7">
    <source>
        <dbReference type="RuleBase" id="RU003879"/>
    </source>
</evidence>
<dbReference type="KEGG" id="atz:M5E07_12715"/>
<evidence type="ECO:0000313" key="9">
    <source>
        <dbReference type="EMBL" id="USE82641.1"/>
    </source>
</evidence>
<dbReference type="PANTHER" id="PTHR30558">
    <property type="entry name" value="EXBD MEMBRANE COMPONENT OF PMF-DRIVEN MACROMOLECULE IMPORT SYSTEM"/>
    <property type="match status" value="1"/>
</dbReference>
<keyword evidence="3" id="KW-1003">Cell membrane</keyword>
<dbReference type="Pfam" id="PF02472">
    <property type="entry name" value="ExbD"/>
    <property type="match status" value="1"/>
</dbReference>
<sequence length="140" mass="15572">MGMNVGSNDDDDVLLDVNMTPLIDVMLVLIIMFIITIPIPNNAININLPNGAPPPQSNEKPPEIINLKLDAQGKIFWNGQPVENQQALENLFMTVSKKSEQDQIKLQPDRMTEYKQVAMVMAMAQRLNITKIGIESNASL</sequence>
<evidence type="ECO:0000256" key="1">
    <source>
        <dbReference type="ARBA" id="ARBA00004162"/>
    </source>
</evidence>
<keyword evidence="10" id="KW-1185">Reference proteome</keyword>
<evidence type="ECO:0000256" key="5">
    <source>
        <dbReference type="ARBA" id="ARBA00022989"/>
    </source>
</evidence>
<protein>
    <submittedName>
        <fullName evidence="9">Biopolymer transporter ExbD</fullName>
    </submittedName>
</protein>
<reference evidence="9" key="1">
    <citation type="submission" date="2022-06" db="EMBL/GenBank/DDBJ databases">
        <title>Isolation, identification and characterization of iprodione-degrading strains in Lhasa, Tibet.</title>
        <authorList>
            <person name="Pan H."/>
        </authorList>
    </citation>
    <scope>NUCLEOTIDE SEQUENCE</scope>
    <source>
        <strain evidence="9">Y-23</strain>
    </source>
</reference>
<dbReference type="AlphaFoldDB" id="A0AAE9RZI8"/>
<evidence type="ECO:0000256" key="6">
    <source>
        <dbReference type="ARBA" id="ARBA00023136"/>
    </source>
</evidence>
<dbReference type="GO" id="GO:0022857">
    <property type="term" value="F:transmembrane transporter activity"/>
    <property type="evidence" value="ECO:0007669"/>
    <property type="project" value="InterPro"/>
</dbReference>
<evidence type="ECO:0000256" key="3">
    <source>
        <dbReference type="ARBA" id="ARBA00022475"/>
    </source>
</evidence>
<evidence type="ECO:0000313" key="10">
    <source>
        <dbReference type="Proteomes" id="UP001056716"/>
    </source>
</evidence>
<comment type="similarity">
    <text evidence="2 7">Belongs to the ExbD/TolR family.</text>
</comment>
<organism evidence="9 10">
    <name type="scientific">Acinetobacter tibetensis</name>
    <dbReference type="NCBI Taxonomy" id="2943497"/>
    <lineage>
        <taxon>Bacteria</taxon>
        <taxon>Pseudomonadati</taxon>
        <taxon>Pseudomonadota</taxon>
        <taxon>Gammaproteobacteria</taxon>
        <taxon>Moraxellales</taxon>
        <taxon>Moraxellaceae</taxon>
        <taxon>Acinetobacter</taxon>
    </lineage>
</organism>